<gene>
    <name evidence="10" type="ORF">HID58_039721</name>
</gene>
<proteinExistence type="inferred from homology"/>
<organism evidence="10 11">
    <name type="scientific">Brassica napus</name>
    <name type="common">Rape</name>
    <dbReference type="NCBI Taxonomy" id="3708"/>
    <lineage>
        <taxon>Eukaryota</taxon>
        <taxon>Viridiplantae</taxon>
        <taxon>Streptophyta</taxon>
        <taxon>Embryophyta</taxon>
        <taxon>Tracheophyta</taxon>
        <taxon>Spermatophyta</taxon>
        <taxon>Magnoliopsida</taxon>
        <taxon>eudicotyledons</taxon>
        <taxon>Gunneridae</taxon>
        <taxon>Pentapetalae</taxon>
        <taxon>rosids</taxon>
        <taxon>malvids</taxon>
        <taxon>Brassicales</taxon>
        <taxon>Brassicaceae</taxon>
        <taxon>Brassiceae</taxon>
        <taxon>Brassica</taxon>
    </lineage>
</organism>
<evidence type="ECO:0000313" key="11">
    <source>
        <dbReference type="Proteomes" id="UP000824890"/>
    </source>
</evidence>
<keyword evidence="5 8" id="KW-1133">Transmembrane helix</keyword>
<dbReference type="PROSITE" id="PS50216">
    <property type="entry name" value="DHHC"/>
    <property type="match status" value="1"/>
</dbReference>
<dbReference type="InterPro" id="IPR039859">
    <property type="entry name" value="PFA4/ZDH16/20/ERF2-like"/>
</dbReference>
<evidence type="ECO:0000256" key="8">
    <source>
        <dbReference type="RuleBase" id="RU079119"/>
    </source>
</evidence>
<sequence length="670" mass="76593">MTILVMEKTILGNLEWQYVFLVRFITASMSDPKLLPNAQKERKLINSGDNNLFLSAPFQVKIPLAASSPSQLRLHVWVFETMQRERMNKKKSSQVHCISSHDHILMMASTSKHIPEIRLYKAWKGNNRFFCGGRLIFGPDVNSLFLTSFLIGAPALTFCIRMLVWIQKDDPIFNYTVLTSAFILTLLVFTFLFLTSARDPGIIPRNKTSVNLEDGSNSSLTQSMEWVNNKTPHLKIPRTKDVFVNGYTIKVKFCETCLLYRPPRASHCSICNNCVQRFDHHCPWRNYPVFICFISTSTLLCIYIFALSWINLIRQPGRLWSTMSHDIISVILIIYSFVSIWFVGGLTIFHVYLMSTNQTTYENFRSRYDKKENPYKRGLLKNVKEVLFAKIPPSQLDLRAMYNVCYGPCDDKGVCRPFCSSKKGLKMGDCVGKEKGYLGRERMSKKKSSQVHCISSHDHILMMASTSKHIPEIRLYKAWKEIFLWWGLIFGPDVNSLFLASFLIGAPALTFCIRMLVWIQKDDPIFNYTVLTSAFILTLLKRGLLKNVKEVLFAKIPPSQLDLRAMVPEEDDGSEYESEYSSSIRYNNEMGGKVTKRESSEKLSLLTRNIGDIDTSNEYETAKDDFGVKKAYNLCYGPCDDKGVCEPFCYTKKGPIRGDCVGGTCCCAEH</sequence>
<evidence type="ECO:0000313" key="10">
    <source>
        <dbReference type="EMBL" id="KAH0907894.1"/>
    </source>
</evidence>
<feature type="transmembrane region" description="Helical" evidence="8">
    <location>
        <begin position="172"/>
        <end position="195"/>
    </location>
</feature>
<keyword evidence="4 8" id="KW-0812">Transmembrane</keyword>
<evidence type="ECO:0000256" key="4">
    <source>
        <dbReference type="ARBA" id="ARBA00022692"/>
    </source>
</evidence>
<dbReference type="EMBL" id="JAGKQM010000010">
    <property type="protein sequence ID" value="KAH0907894.1"/>
    <property type="molecule type" value="Genomic_DNA"/>
</dbReference>
<dbReference type="Pfam" id="PF01529">
    <property type="entry name" value="DHHC"/>
    <property type="match status" value="1"/>
</dbReference>
<accession>A0ABQ8BSW8</accession>
<evidence type="ECO:0000259" key="9">
    <source>
        <dbReference type="Pfam" id="PF01529"/>
    </source>
</evidence>
<comment type="subcellular location">
    <subcellularLocation>
        <location evidence="1">Endomembrane system</location>
        <topology evidence="1">Multi-pass membrane protein</topology>
    </subcellularLocation>
</comment>
<evidence type="ECO:0000256" key="2">
    <source>
        <dbReference type="ARBA" id="ARBA00008574"/>
    </source>
</evidence>
<protein>
    <recommendedName>
        <fullName evidence="8">S-acyltransferase</fullName>
        <ecNumber evidence="8">2.3.1.225</ecNumber>
    </recommendedName>
    <alternativeName>
        <fullName evidence="8">Palmitoyltransferase</fullName>
    </alternativeName>
</protein>
<feature type="transmembrane region" description="Helical" evidence="8">
    <location>
        <begin position="330"/>
        <end position="353"/>
    </location>
</feature>
<dbReference type="PANTHER" id="PTHR22883">
    <property type="entry name" value="ZINC FINGER DHHC DOMAIN CONTAINING PROTEIN"/>
    <property type="match status" value="1"/>
</dbReference>
<evidence type="ECO:0000256" key="7">
    <source>
        <dbReference type="ARBA" id="ARBA00023315"/>
    </source>
</evidence>
<dbReference type="InterPro" id="IPR001594">
    <property type="entry name" value="Palmitoyltrfase_DHHC"/>
</dbReference>
<evidence type="ECO:0000256" key="6">
    <source>
        <dbReference type="ARBA" id="ARBA00023136"/>
    </source>
</evidence>
<feature type="transmembrane region" description="Helical" evidence="8">
    <location>
        <begin position="144"/>
        <end position="166"/>
    </location>
</feature>
<dbReference type="Proteomes" id="UP000824890">
    <property type="component" value="Unassembled WGS sequence"/>
</dbReference>
<reference evidence="10 11" key="1">
    <citation type="submission" date="2021-05" db="EMBL/GenBank/DDBJ databases">
        <title>Genome Assembly of Synthetic Allotetraploid Brassica napus Reveals Homoeologous Exchanges between Subgenomes.</title>
        <authorList>
            <person name="Davis J.T."/>
        </authorList>
    </citation>
    <scope>NUCLEOTIDE SEQUENCE [LARGE SCALE GENOMIC DNA]</scope>
    <source>
        <strain evidence="11">cv. Da-Ae</strain>
        <tissue evidence="10">Seedling</tissue>
    </source>
</reference>
<comment type="caution">
    <text evidence="10">The sequence shown here is derived from an EMBL/GenBank/DDBJ whole genome shotgun (WGS) entry which is preliminary data.</text>
</comment>
<feature type="transmembrane region" description="Helical" evidence="8">
    <location>
        <begin position="287"/>
        <end position="310"/>
    </location>
</feature>
<evidence type="ECO:0000256" key="5">
    <source>
        <dbReference type="ARBA" id="ARBA00022989"/>
    </source>
</evidence>
<feature type="transmembrane region" description="Helical" evidence="8">
    <location>
        <begin position="525"/>
        <end position="545"/>
    </location>
</feature>
<keyword evidence="7 8" id="KW-0012">Acyltransferase</keyword>
<dbReference type="EC" id="2.3.1.225" evidence="8"/>
<keyword evidence="3 8" id="KW-0808">Transferase</keyword>
<keyword evidence="6 8" id="KW-0472">Membrane</keyword>
<comment type="similarity">
    <text evidence="2 8">Belongs to the DHHC palmitoyltransferase family.</text>
</comment>
<keyword evidence="11" id="KW-1185">Reference proteome</keyword>
<evidence type="ECO:0000256" key="1">
    <source>
        <dbReference type="ARBA" id="ARBA00004127"/>
    </source>
</evidence>
<comment type="catalytic activity">
    <reaction evidence="8">
        <text>L-cysteinyl-[protein] + hexadecanoyl-CoA = S-hexadecanoyl-L-cysteinyl-[protein] + CoA</text>
        <dbReference type="Rhea" id="RHEA:36683"/>
        <dbReference type="Rhea" id="RHEA-COMP:10131"/>
        <dbReference type="Rhea" id="RHEA-COMP:11032"/>
        <dbReference type="ChEBI" id="CHEBI:29950"/>
        <dbReference type="ChEBI" id="CHEBI:57287"/>
        <dbReference type="ChEBI" id="CHEBI:57379"/>
        <dbReference type="ChEBI" id="CHEBI:74151"/>
        <dbReference type="EC" id="2.3.1.225"/>
    </reaction>
</comment>
<evidence type="ECO:0000256" key="3">
    <source>
        <dbReference type="ARBA" id="ARBA00022679"/>
    </source>
</evidence>
<name>A0ABQ8BSW8_BRANA</name>
<feature type="domain" description="Palmitoyltransferase DHHC" evidence="9">
    <location>
        <begin position="251"/>
        <end position="365"/>
    </location>
</feature>
<dbReference type="PANTHER" id="PTHR22883:SF464">
    <property type="entry name" value="S-ACYLTRANSFERASE"/>
    <property type="match status" value="1"/>
</dbReference>
<comment type="domain">
    <text evidence="8">The DHHC domain is required for palmitoyltransferase activity.</text>
</comment>